<dbReference type="Pfam" id="PF00436">
    <property type="entry name" value="SSB"/>
    <property type="match status" value="1"/>
</dbReference>
<dbReference type="SUPFAM" id="SSF50249">
    <property type="entry name" value="Nucleic acid-binding proteins"/>
    <property type="match status" value="1"/>
</dbReference>
<dbReference type="EMBL" id="CP026948">
    <property type="protein sequence ID" value="AWB84555.1"/>
    <property type="molecule type" value="Genomic_DNA"/>
</dbReference>
<proteinExistence type="predicted"/>
<accession>A0A2S0WFJ8</accession>
<dbReference type="RefSeq" id="WP_108404564.1">
    <property type="nucleotide sequence ID" value="NZ_CP026948.1"/>
</dbReference>
<dbReference type="InterPro" id="IPR000424">
    <property type="entry name" value="Primosome_PriB/ssb"/>
</dbReference>
<gene>
    <name evidence="1" type="ORF">C3E79_08705</name>
</gene>
<name>A0A2S0WFJ8_9CORY</name>
<dbReference type="CDD" id="cd04496">
    <property type="entry name" value="SSB_OBF"/>
    <property type="match status" value="1"/>
</dbReference>
<dbReference type="InterPro" id="IPR012340">
    <property type="entry name" value="NA-bd_OB-fold"/>
</dbReference>
<sequence>MSQMHVTVNGNLTHDPELLHFGDQKFLAKFRVASSRSYRTNEKGNNDKPIWQEVDNLFIDVECWGQLAVNSMASLFKGAPVIATGYLVSDMWEDASRLNDKGEPVTRQKIVLKAYRVAFELGNYQVSSKKVSHQGNTPEGMSPVTVVSGEELVAQSAAERVSAEDKVSLEGNSFDDAVAEGVAHAELAGEVIAPF</sequence>
<keyword evidence="2" id="KW-1185">Reference proteome</keyword>
<dbReference type="AlphaFoldDB" id="A0A2S0WFJ8"/>
<dbReference type="OrthoDB" id="4427276at2"/>
<dbReference type="Proteomes" id="UP000244754">
    <property type="component" value="Chromosome"/>
</dbReference>
<dbReference type="Gene3D" id="2.40.50.140">
    <property type="entry name" value="Nucleic acid-binding proteins"/>
    <property type="match status" value="1"/>
</dbReference>
<organism evidence="1 2">
    <name type="scientific">Corynebacterium liangguodongii</name>
    <dbReference type="NCBI Taxonomy" id="2079535"/>
    <lineage>
        <taxon>Bacteria</taxon>
        <taxon>Bacillati</taxon>
        <taxon>Actinomycetota</taxon>
        <taxon>Actinomycetes</taxon>
        <taxon>Mycobacteriales</taxon>
        <taxon>Corynebacteriaceae</taxon>
        <taxon>Corynebacterium</taxon>
    </lineage>
</organism>
<evidence type="ECO:0000313" key="1">
    <source>
        <dbReference type="EMBL" id="AWB84555.1"/>
    </source>
</evidence>
<dbReference type="GO" id="GO:0003697">
    <property type="term" value="F:single-stranded DNA binding"/>
    <property type="evidence" value="ECO:0007669"/>
    <property type="project" value="InterPro"/>
</dbReference>
<dbReference type="PROSITE" id="PS50935">
    <property type="entry name" value="SSB"/>
    <property type="match status" value="1"/>
</dbReference>
<dbReference type="KEGG" id="clia:C3E79_08705"/>
<evidence type="ECO:0000313" key="2">
    <source>
        <dbReference type="Proteomes" id="UP000244754"/>
    </source>
</evidence>
<reference evidence="2" key="1">
    <citation type="submission" date="2018-01" db="EMBL/GenBank/DDBJ databases">
        <authorList>
            <person name="Li J."/>
        </authorList>
    </citation>
    <scope>NUCLEOTIDE SEQUENCE [LARGE SCALE GENOMIC DNA]</scope>
    <source>
        <strain evidence="2">2184</strain>
    </source>
</reference>
<protein>
    <submittedName>
        <fullName evidence="1">Uncharacterized protein</fullName>
    </submittedName>
</protein>